<name>A0AAE3JFS6_9FIRM</name>
<keyword evidence="3" id="KW-0597">Phosphoprotein</keyword>
<evidence type="ECO:0000313" key="7">
    <source>
        <dbReference type="EMBL" id="MCC2231668.1"/>
    </source>
</evidence>
<sequence length="678" mass="77514">MNSQDKMTMAQAQEKMACLKEVFTVVRLLDGQQLLDRAAGKPVEVISDMCPCYSFWEKDSFCDNCTSILALREKTQKVKMEFLEYELFQVISRYVEIDGKPYVMEMLKQLDESNLLDPIGYEKIINKFALYSDKLYKDALTGVYNRRYFEDEVKNQTESVGVAVIDLDDFKLYNDSYGHNAGDKVLITVVGTIKRCIRKSDTLIRYGGDEFLLILPDMKRKTFTQKLKEIQKQINATAVPGYSILQLSVSIGGVVTQSGESIEHAIGRADKLMYLAKTEKNMVVTDLDEASSGIVSVDAHEKIKQTILIVDDSWMNLEILTAILSDDYRILEASSGEECIHALNQYGTGISLVLLDIVMPGMNGFEVLTFMNQKEWIKDIPVIMISSEDSESYICRAYELGVSDYISRPFDSKIVYRRVSNTIRLYAKQRRLSRLVADQIHDKEKNNRMMVSILSQIVEFRNGESGLHVIHINLLTRLLLEQLMKTDQYSLSWSDQYLITTASALHDIGKIGIAESILNKPGRLTDEEYEIMKTHTLIGADMLKSLDMYKDEKLVKLAYEICRWHHERYDGKGYPDGLKGEKIPISAQVVSLADVYDALISKRVYKKAYSHEKAMDMILHGECGVFNPILLECLVEIQDKLKEEIQVKSTSDFYKVEEAENIREANVQYKNIEKDIRI</sequence>
<dbReference type="Pfam" id="PF00072">
    <property type="entry name" value="Response_reg"/>
    <property type="match status" value="1"/>
</dbReference>
<dbReference type="InterPro" id="IPR052020">
    <property type="entry name" value="Cyclic_di-GMP/3'3'-cGAMP_PDE"/>
</dbReference>
<keyword evidence="8" id="KW-1185">Reference proteome</keyword>
<dbReference type="Proteomes" id="UP001198182">
    <property type="component" value="Unassembled WGS sequence"/>
</dbReference>
<feature type="modified residue" description="4-aspartylphosphate" evidence="3">
    <location>
        <position position="356"/>
    </location>
</feature>
<dbReference type="InterPro" id="IPR043128">
    <property type="entry name" value="Rev_trsase/Diguanyl_cyclase"/>
</dbReference>
<dbReference type="Pfam" id="PF13487">
    <property type="entry name" value="HD_5"/>
    <property type="match status" value="1"/>
</dbReference>
<feature type="domain" description="HD-GYP" evidence="6">
    <location>
        <begin position="443"/>
        <end position="650"/>
    </location>
</feature>
<dbReference type="PANTHER" id="PTHR45228">
    <property type="entry name" value="CYCLIC DI-GMP PHOSPHODIESTERASE TM_0186-RELATED"/>
    <property type="match status" value="1"/>
</dbReference>
<dbReference type="GO" id="GO:0016779">
    <property type="term" value="F:nucleotidyltransferase activity"/>
    <property type="evidence" value="ECO:0007669"/>
    <property type="project" value="UniProtKB-KW"/>
</dbReference>
<dbReference type="CDD" id="cd00077">
    <property type="entry name" value="HDc"/>
    <property type="match status" value="1"/>
</dbReference>
<keyword evidence="7" id="KW-0548">Nucleotidyltransferase</keyword>
<evidence type="ECO:0000259" key="5">
    <source>
        <dbReference type="PROSITE" id="PS50887"/>
    </source>
</evidence>
<dbReference type="SUPFAM" id="SSF109604">
    <property type="entry name" value="HD-domain/PDEase-like"/>
    <property type="match status" value="1"/>
</dbReference>
<dbReference type="PROSITE" id="PS51832">
    <property type="entry name" value="HD_GYP"/>
    <property type="match status" value="1"/>
</dbReference>
<dbReference type="InterPro" id="IPR029787">
    <property type="entry name" value="Nucleotide_cyclase"/>
</dbReference>
<dbReference type="SMART" id="SM00267">
    <property type="entry name" value="GGDEF"/>
    <property type="match status" value="1"/>
</dbReference>
<dbReference type="PROSITE" id="PS50887">
    <property type="entry name" value="GGDEF"/>
    <property type="match status" value="1"/>
</dbReference>
<dbReference type="InterPro" id="IPR000160">
    <property type="entry name" value="GGDEF_dom"/>
</dbReference>
<evidence type="ECO:0000259" key="6">
    <source>
        <dbReference type="PROSITE" id="PS51832"/>
    </source>
</evidence>
<dbReference type="CDD" id="cd01949">
    <property type="entry name" value="GGDEF"/>
    <property type="match status" value="1"/>
</dbReference>
<evidence type="ECO:0000256" key="3">
    <source>
        <dbReference type="PROSITE-ProRule" id="PRU00169"/>
    </source>
</evidence>
<reference evidence="7" key="1">
    <citation type="submission" date="2021-10" db="EMBL/GenBank/DDBJ databases">
        <title>Anaerobic single-cell dispensing facilitates the cultivation of human gut bacteria.</title>
        <authorList>
            <person name="Afrizal A."/>
        </authorList>
    </citation>
    <scope>NUCLEOTIDE SEQUENCE</scope>
    <source>
        <strain evidence="7">CLA-AA-H215</strain>
    </source>
</reference>
<dbReference type="InterPro" id="IPR003607">
    <property type="entry name" value="HD/PDEase_dom"/>
</dbReference>
<evidence type="ECO:0000256" key="1">
    <source>
        <dbReference type="ARBA" id="ARBA00018672"/>
    </source>
</evidence>
<dbReference type="NCBIfam" id="TIGR00254">
    <property type="entry name" value="GGDEF"/>
    <property type="match status" value="1"/>
</dbReference>
<dbReference type="SUPFAM" id="SSF52172">
    <property type="entry name" value="CheY-like"/>
    <property type="match status" value="1"/>
</dbReference>
<dbReference type="InterPro" id="IPR011006">
    <property type="entry name" value="CheY-like_superfamily"/>
</dbReference>
<dbReference type="EMBL" id="JAJEQR010000035">
    <property type="protein sequence ID" value="MCC2231668.1"/>
    <property type="molecule type" value="Genomic_DNA"/>
</dbReference>
<dbReference type="GO" id="GO:0000160">
    <property type="term" value="P:phosphorelay signal transduction system"/>
    <property type="evidence" value="ECO:0007669"/>
    <property type="project" value="InterPro"/>
</dbReference>
<organism evidence="7 8">
    <name type="scientific">Hominifimenecus microfluidus</name>
    <dbReference type="NCBI Taxonomy" id="2885348"/>
    <lineage>
        <taxon>Bacteria</taxon>
        <taxon>Bacillati</taxon>
        <taxon>Bacillota</taxon>
        <taxon>Clostridia</taxon>
        <taxon>Lachnospirales</taxon>
        <taxon>Lachnospiraceae</taxon>
        <taxon>Hominifimenecus</taxon>
    </lineage>
</organism>
<dbReference type="SMART" id="SM00448">
    <property type="entry name" value="REC"/>
    <property type="match status" value="1"/>
</dbReference>
<dbReference type="PANTHER" id="PTHR45228:SF5">
    <property type="entry name" value="CYCLIC DI-GMP PHOSPHODIESTERASE VC_1348-RELATED"/>
    <property type="match status" value="1"/>
</dbReference>
<dbReference type="InterPro" id="IPR037522">
    <property type="entry name" value="HD_GYP_dom"/>
</dbReference>
<dbReference type="AlphaFoldDB" id="A0AAE3JFS6"/>
<evidence type="ECO:0000256" key="2">
    <source>
        <dbReference type="ARBA" id="ARBA00024867"/>
    </source>
</evidence>
<evidence type="ECO:0000313" key="8">
    <source>
        <dbReference type="Proteomes" id="UP001198182"/>
    </source>
</evidence>
<dbReference type="RefSeq" id="WP_308454187.1">
    <property type="nucleotide sequence ID" value="NZ_JAJEQR010000035.1"/>
</dbReference>
<dbReference type="SUPFAM" id="SSF55073">
    <property type="entry name" value="Nucleotide cyclase"/>
    <property type="match status" value="1"/>
</dbReference>
<keyword evidence="7" id="KW-0808">Transferase</keyword>
<feature type="domain" description="GGDEF" evidence="5">
    <location>
        <begin position="158"/>
        <end position="289"/>
    </location>
</feature>
<feature type="domain" description="Response regulatory" evidence="4">
    <location>
        <begin position="306"/>
        <end position="423"/>
    </location>
</feature>
<protein>
    <recommendedName>
        <fullName evidence="1">Stage 0 sporulation protein A homolog</fullName>
    </recommendedName>
</protein>
<dbReference type="Gene3D" id="3.40.50.2300">
    <property type="match status" value="1"/>
</dbReference>
<dbReference type="InterPro" id="IPR001789">
    <property type="entry name" value="Sig_transdc_resp-reg_receiver"/>
</dbReference>
<dbReference type="Pfam" id="PF00990">
    <property type="entry name" value="GGDEF"/>
    <property type="match status" value="1"/>
</dbReference>
<comment type="caution">
    <text evidence="7">The sequence shown here is derived from an EMBL/GenBank/DDBJ whole genome shotgun (WGS) entry which is preliminary data.</text>
</comment>
<evidence type="ECO:0000259" key="4">
    <source>
        <dbReference type="PROSITE" id="PS50110"/>
    </source>
</evidence>
<proteinExistence type="predicted"/>
<comment type="function">
    <text evidence="2">May play the central regulatory role in sporulation. It may be an element of the effector pathway responsible for the activation of sporulation genes in response to nutritional stress. Spo0A may act in concert with spo0H (a sigma factor) to control the expression of some genes that are critical to the sporulation process.</text>
</comment>
<dbReference type="Gene3D" id="1.10.3210.10">
    <property type="entry name" value="Hypothetical protein af1432"/>
    <property type="match status" value="1"/>
</dbReference>
<dbReference type="Gene3D" id="3.30.70.270">
    <property type="match status" value="1"/>
</dbReference>
<dbReference type="PROSITE" id="PS50110">
    <property type="entry name" value="RESPONSE_REGULATORY"/>
    <property type="match status" value="1"/>
</dbReference>
<gene>
    <name evidence="7" type="ORF">LKD81_11780</name>
</gene>
<accession>A0AAE3JFS6</accession>